<dbReference type="PANTHER" id="PTHR30146:SF109">
    <property type="entry name" value="HTH-TYPE TRANSCRIPTIONAL REGULATOR GALS"/>
    <property type="match status" value="1"/>
</dbReference>
<organism evidence="5 6">
    <name type="scientific">Actinomyces marmotae</name>
    <dbReference type="NCBI Taxonomy" id="2737173"/>
    <lineage>
        <taxon>Bacteria</taxon>
        <taxon>Bacillati</taxon>
        <taxon>Actinomycetota</taxon>
        <taxon>Actinomycetes</taxon>
        <taxon>Actinomycetales</taxon>
        <taxon>Actinomycetaceae</taxon>
        <taxon>Actinomyces</taxon>
    </lineage>
</organism>
<reference evidence="5 6" key="1">
    <citation type="submission" date="2020-05" db="EMBL/GenBank/DDBJ databases">
        <title>Actinomyces sp. zg-325.</title>
        <authorList>
            <person name="Yang C."/>
        </authorList>
    </citation>
    <scope>NUCLEOTIDE SEQUENCE [LARGE SCALE GENOMIC DNA]</scope>
    <source>
        <strain evidence="6">zg-325</strain>
    </source>
</reference>
<keyword evidence="6" id="KW-1185">Reference proteome</keyword>
<evidence type="ECO:0000313" key="6">
    <source>
        <dbReference type="Proteomes" id="UP000504752"/>
    </source>
</evidence>
<gene>
    <name evidence="5" type="ORF">HPC72_02685</name>
</gene>
<protein>
    <submittedName>
        <fullName evidence="5">LacI family DNA-binding transcriptional regulator</fullName>
    </submittedName>
</protein>
<feature type="domain" description="HTH lacI-type" evidence="4">
    <location>
        <begin position="6"/>
        <end position="60"/>
    </location>
</feature>
<keyword evidence="2 5" id="KW-0238">DNA-binding</keyword>
<evidence type="ECO:0000313" key="5">
    <source>
        <dbReference type="EMBL" id="QKD79313.1"/>
    </source>
</evidence>
<evidence type="ECO:0000256" key="2">
    <source>
        <dbReference type="ARBA" id="ARBA00023125"/>
    </source>
</evidence>
<keyword evidence="1" id="KW-0805">Transcription regulation</keyword>
<dbReference type="CDD" id="cd01392">
    <property type="entry name" value="HTH_LacI"/>
    <property type="match status" value="1"/>
</dbReference>
<dbReference type="EMBL" id="CP053642">
    <property type="protein sequence ID" value="QKD79313.1"/>
    <property type="molecule type" value="Genomic_DNA"/>
</dbReference>
<dbReference type="Pfam" id="PF00356">
    <property type="entry name" value="LacI"/>
    <property type="match status" value="1"/>
</dbReference>
<dbReference type="GO" id="GO:0000976">
    <property type="term" value="F:transcription cis-regulatory region binding"/>
    <property type="evidence" value="ECO:0007669"/>
    <property type="project" value="TreeGrafter"/>
</dbReference>
<evidence type="ECO:0000256" key="1">
    <source>
        <dbReference type="ARBA" id="ARBA00023015"/>
    </source>
</evidence>
<accession>A0A6M8B7X9</accession>
<dbReference type="InterPro" id="IPR000843">
    <property type="entry name" value="HTH_LacI"/>
</dbReference>
<dbReference type="Gene3D" id="1.10.260.40">
    <property type="entry name" value="lambda repressor-like DNA-binding domains"/>
    <property type="match status" value="1"/>
</dbReference>
<dbReference type="SMART" id="SM00354">
    <property type="entry name" value="HTH_LACI"/>
    <property type="match status" value="1"/>
</dbReference>
<dbReference type="KEGG" id="amam:HPC72_02685"/>
<proteinExistence type="predicted"/>
<dbReference type="InterPro" id="IPR046335">
    <property type="entry name" value="LacI/GalR-like_sensor"/>
</dbReference>
<sequence>MSPHAATQSDIALAAGVSRSLVSLALAGSPKVARHTRERIEEVARDMGYRVNVAASSLARQSSSIIGLVLPNLRNAFFERMARCLNEAASQRGMTLFVTVGSEDPVALHRAIDSLLGVRVAGIAMVSPWLPGQDVVAVGEEVATCVIGRRSPGGRIDAVHIDERAAAGLVVAHLRERGASSLAYVRPRTGEATSRLEREAALADAAREAGLPLAVYGCADEAGPAVRAAESTHPEPLGLVMHNDVLAIDAVAALRTARRGQDAPVLIASYDNTYLAQREEFSLTSVNQPEAVMAARAIELICQRAGLGAQAPLADDEPARSVVLTPTLAIRSSSAR</sequence>
<evidence type="ECO:0000259" key="4">
    <source>
        <dbReference type="PROSITE" id="PS50932"/>
    </source>
</evidence>
<dbReference type="GO" id="GO:0003700">
    <property type="term" value="F:DNA-binding transcription factor activity"/>
    <property type="evidence" value="ECO:0007669"/>
    <property type="project" value="TreeGrafter"/>
</dbReference>
<dbReference type="Gene3D" id="3.40.50.2300">
    <property type="match status" value="2"/>
</dbReference>
<dbReference type="PANTHER" id="PTHR30146">
    <property type="entry name" value="LACI-RELATED TRANSCRIPTIONAL REPRESSOR"/>
    <property type="match status" value="1"/>
</dbReference>
<name>A0A6M8B7X9_9ACTO</name>
<dbReference type="InterPro" id="IPR010982">
    <property type="entry name" value="Lambda_DNA-bd_dom_sf"/>
</dbReference>
<dbReference type="SUPFAM" id="SSF47413">
    <property type="entry name" value="lambda repressor-like DNA-binding domains"/>
    <property type="match status" value="1"/>
</dbReference>
<dbReference type="RefSeq" id="WP_159523956.1">
    <property type="nucleotide sequence ID" value="NZ_CP053642.1"/>
</dbReference>
<dbReference type="Proteomes" id="UP000504752">
    <property type="component" value="Chromosome"/>
</dbReference>
<dbReference type="Pfam" id="PF13377">
    <property type="entry name" value="Peripla_BP_3"/>
    <property type="match status" value="1"/>
</dbReference>
<dbReference type="AlphaFoldDB" id="A0A6M8B7X9"/>
<dbReference type="InterPro" id="IPR028082">
    <property type="entry name" value="Peripla_BP_I"/>
</dbReference>
<dbReference type="CDD" id="cd06267">
    <property type="entry name" value="PBP1_LacI_sugar_binding-like"/>
    <property type="match status" value="1"/>
</dbReference>
<dbReference type="SUPFAM" id="SSF53822">
    <property type="entry name" value="Periplasmic binding protein-like I"/>
    <property type="match status" value="1"/>
</dbReference>
<keyword evidence="3" id="KW-0804">Transcription</keyword>
<evidence type="ECO:0000256" key="3">
    <source>
        <dbReference type="ARBA" id="ARBA00023163"/>
    </source>
</evidence>
<dbReference type="PROSITE" id="PS50932">
    <property type="entry name" value="HTH_LACI_2"/>
    <property type="match status" value="1"/>
</dbReference>